<keyword evidence="6 7" id="KW-0472">Membrane</keyword>
<dbReference type="OrthoDB" id="165140at2"/>
<feature type="transmembrane region" description="Helical" evidence="7">
    <location>
        <begin position="25"/>
        <end position="46"/>
    </location>
</feature>
<feature type="transmembrane region" description="Helical" evidence="7">
    <location>
        <begin position="176"/>
        <end position="195"/>
    </location>
</feature>
<dbReference type="EMBL" id="AP012337">
    <property type="protein sequence ID" value="BAL99337.1"/>
    <property type="molecule type" value="Genomic_DNA"/>
</dbReference>
<dbReference type="PANTHER" id="PTHR42709:SF6">
    <property type="entry name" value="UNDECAPRENYL PHOSPHATE TRANSPORTER A"/>
    <property type="match status" value="1"/>
</dbReference>
<dbReference type="eggNOG" id="COG0586">
    <property type="taxonomic scope" value="Bacteria"/>
</dbReference>
<name>I0I250_CALAS</name>
<dbReference type="RefSeq" id="WP_014432578.1">
    <property type="nucleotide sequence ID" value="NC_017079.1"/>
</dbReference>
<proteinExistence type="inferred from homology"/>
<accession>I0I250</accession>
<protein>
    <recommendedName>
        <fullName evidence="8">VTT domain-containing protein</fullName>
    </recommendedName>
</protein>
<evidence type="ECO:0000256" key="4">
    <source>
        <dbReference type="ARBA" id="ARBA00022692"/>
    </source>
</evidence>
<keyword evidence="3" id="KW-1003">Cell membrane</keyword>
<dbReference type="AlphaFoldDB" id="I0I250"/>
<dbReference type="InterPro" id="IPR051311">
    <property type="entry name" value="DedA_domain"/>
</dbReference>
<sequence>MNLGAVVEQVWHAIHTGQLPDLGPWSYVILVVLVFIEGPVATLAAATMAASGILRADLVFLFSMLANFMADVFWYLLGYFGGSRRLLLRIGWVRRRWFTIRRIQRNLRTRAAKIYLLTKLSMGVLTIPLLLAAGMSRVPWPRLAAVSLIIEPIWNALLVLAGLRLGEYVAQLERGLQMWALVGTIVVFFIVLTAYRRMFTRIAHTMGVDLDEIQSPERSYQEPSSSG</sequence>
<evidence type="ECO:0000256" key="1">
    <source>
        <dbReference type="ARBA" id="ARBA00004651"/>
    </source>
</evidence>
<organism evidence="9 10">
    <name type="scientific">Caldilinea aerophila (strain DSM 14535 / JCM 11387 / NBRC 104270 / STL-6-O1)</name>
    <dbReference type="NCBI Taxonomy" id="926550"/>
    <lineage>
        <taxon>Bacteria</taxon>
        <taxon>Bacillati</taxon>
        <taxon>Chloroflexota</taxon>
        <taxon>Caldilineae</taxon>
        <taxon>Caldilineales</taxon>
        <taxon>Caldilineaceae</taxon>
        <taxon>Caldilinea</taxon>
    </lineage>
</organism>
<dbReference type="STRING" id="926550.CLDAP_12980"/>
<dbReference type="GO" id="GO:0005886">
    <property type="term" value="C:plasma membrane"/>
    <property type="evidence" value="ECO:0007669"/>
    <property type="project" value="UniProtKB-SubCell"/>
</dbReference>
<evidence type="ECO:0000313" key="9">
    <source>
        <dbReference type="EMBL" id="BAL99337.1"/>
    </source>
</evidence>
<evidence type="ECO:0000259" key="8">
    <source>
        <dbReference type="Pfam" id="PF09335"/>
    </source>
</evidence>
<comment type="similarity">
    <text evidence="2">Belongs to the DedA family.</text>
</comment>
<gene>
    <name evidence="9" type="ordered locus">CLDAP_12980</name>
</gene>
<keyword evidence="4 7" id="KW-0812">Transmembrane</keyword>
<feature type="transmembrane region" description="Helical" evidence="7">
    <location>
        <begin position="143"/>
        <end position="164"/>
    </location>
</feature>
<dbReference type="Proteomes" id="UP000007880">
    <property type="component" value="Chromosome"/>
</dbReference>
<evidence type="ECO:0000256" key="5">
    <source>
        <dbReference type="ARBA" id="ARBA00022989"/>
    </source>
</evidence>
<dbReference type="InterPro" id="IPR032816">
    <property type="entry name" value="VTT_dom"/>
</dbReference>
<keyword evidence="5 7" id="KW-1133">Transmembrane helix</keyword>
<dbReference type="PANTHER" id="PTHR42709">
    <property type="entry name" value="ALKALINE PHOSPHATASE LIKE PROTEIN"/>
    <property type="match status" value="1"/>
</dbReference>
<feature type="domain" description="VTT" evidence="8">
    <location>
        <begin position="47"/>
        <end position="162"/>
    </location>
</feature>
<evidence type="ECO:0000256" key="2">
    <source>
        <dbReference type="ARBA" id="ARBA00010792"/>
    </source>
</evidence>
<feature type="transmembrane region" description="Helical" evidence="7">
    <location>
        <begin position="114"/>
        <end position="131"/>
    </location>
</feature>
<dbReference type="Pfam" id="PF09335">
    <property type="entry name" value="VTT_dom"/>
    <property type="match status" value="1"/>
</dbReference>
<evidence type="ECO:0000256" key="6">
    <source>
        <dbReference type="ARBA" id="ARBA00023136"/>
    </source>
</evidence>
<evidence type="ECO:0000256" key="7">
    <source>
        <dbReference type="SAM" id="Phobius"/>
    </source>
</evidence>
<dbReference type="KEGG" id="cap:CLDAP_12980"/>
<evidence type="ECO:0000256" key="3">
    <source>
        <dbReference type="ARBA" id="ARBA00022475"/>
    </source>
</evidence>
<evidence type="ECO:0000313" key="10">
    <source>
        <dbReference type="Proteomes" id="UP000007880"/>
    </source>
</evidence>
<reference evidence="9 10" key="1">
    <citation type="submission" date="2012-02" db="EMBL/GenBank/DDBJ databases">
        <title>Complete genome sequence of Caldilinea aerophila DSM 14535 (= NBRC 102666).</title>
        <authorList>
            <person name="Oguchi A."/>
            <person name="Hosoyama A."/>
            <person name="Sekine M."/>
            <person name="Fukai R."/>
            <person name="Kato Y."/>
            <person name="Nakamura S."/>
            <person name="Hanada S."/>
            <person name="Yamazaki S."/>
            <person name="Fujita N."/>
        </authorList>
    </citation>
    <scope>NUCLEOTIDE SEQUENCE [LARGE SCALE GENOMIC DNA]</scope>
    <source>
        <strain evidence="10">DSM 14535 / JCM 11387 / NBRC 104270 / STL-6-O1</strain>
    </source>
</reference>
<feature type="transmembrane region" description="Helical" evidence="7">
    <location>
        <begin position="58"/>
        <end position="77"/>
    </location>
</feature>
<dbReference type="HOGENOM" id="CLU_1217981_0_0_0"/>
<comment type="subcellular location">
    <subcellularLocation>
        <location evidence="1">Cell membrane</location>
        <topology evidence="1">Multi-pass membrane protein</topology>
    </subcellularLocation>
</comment>
<keyword evidence="10" id="KW-1185">Reference proteome</keyword>